<reference evidence="2" key="1">
    <citation type="submission" date="2016-06" db="EMBL/GenBank/DDBJ databases">
        <title>Parallel loss of symbiosis genes in relatives of nitrogen-fixing non-legume Parasponia.</title>
        <authorList>
            <person name="Van Velzen R."/>
            <person name="Holmer R."/>
            <person name="Bu F."/>
            <person name="Rutten L."/>
            <person name="Van Zeijl A."/>
            <person name="Liu W."/>
            <person name="Santuari L."/>
            <person name="Cao Q."/>
            <person name="Sharma T."/>
            <person name="Shen D."/>
            <person name="Roswanjaya Y."/>
            <person name="Wardhani T."/>
            <person name="Kalhor M.S."/>
            <person name="Jansen J."/>
            <person name="Van den Hoogen J."/>
            <person name="Gungor B."/>
            <person name="Hartog M."/>
            <person name="Hontelez J."/>
            <person name="Verver J."/>
            <person name="Yang W.-C."/>
            <person name="Schijlen E."/>
            <person name="Repin R."/>
            <person name="Schilthuizen M."/>
            <person name="Schranz E."/>
            <person name="Heidstra R."/>
            <person name="Miyata K."/>
            <person name="Fedorova E."/>
            <person name="Kohlen W."/>
            <person name="Bisseling T."/>
            <person name="Smit S."/>
            <person name="Geurts R."/>
        </authorList>
    </citation>
    <scope>NUCLEOTIDE SEQUENCE [LARGE SCALE GENOMIC DNA]</scope>
    <source>
        <strain evidence="2">cv. WU1-14</strain>
    </source>
</reference>
<name>A0A2P5AI26_PARAD</name>
<proteinExistence type="predicted"/>
<evidence type="ECO:0000313" key="1">
    <source>
        <dbReference type="EMBL" id="PON36199.1"/>
    </source>
</evidence>
<keyword evidence="2" id="KW-1185">Reference proteome</keyword>
<dbReference type="OrthoDB" id="10369737at2759"/>
<organism evidence="1 2">
    <name type="scientific">Parasponia andersonii</name>
    <name type="common">Sponia andersonii</name>
    <dbReference type="NCBI Taxonomy" id="3476"/>
    <lineage>
        <taxon>Eukaryota</taxon>
        <taxon>Viridiplantae</taxon>
        <taxon>Streptophyta</taxon>
        <taxon>Embryophyta</taxon>
        <taxon>Tracheophyta</taxon>
        <taxon>Spermatophyta</taxon>
        <taxon>Magnoliopsida</taxon>
        <taxon>eudicotyledons</taxon>
        <taxon>Gunneridae</taxon>
        <taxon>Pentapetalae</taxon>
        <taxon>rosids</taxon>
        <taxon>fabids</taxon>
        <taxon>Rosales</taxon>
        <taxon>Cannabaceae</taxon>
        <taxon>Parasponia</taxon>
    </lineage>
</organism>
<dbReference type="AlphaFoldDB" id="A0A2P5AI26"/>
<dbReference type="EMBL" id="JXTB01000579">
    <property type="protein sequence ID" value="PON36199.1"/>
    <property type="molecule type" value="Genomic_DNA"/>
</dbReference>
<protein>
    <submittedName>
        <fullName evidence="1">Uncharacterized protein</fullName>
    </submittedName>
</protein>
<dbReference type="Proteomes" id="UP000237105">
    <property type="component" value="Unassembled WGS sequence"/>
</dbReference>
<gene>
    <name evidence="1" type="ORF">PanWU01x14_330290</name>
</gene>
<comment type="caution">
    <text evidence="1">The sequence shown here is derived from an EMBL/GenBank/DDBJ whole genome shotgun (WGS) entry which is preliminary data.</text>
</comment>
<accession>A0A2P5AI26</accession>
<evidence type="ECO:0000313" key="2">
    <source>
        <dbReference type="Proteomes" id="UP000237105"/>
    </source>
</evidence>
<sequence length="86" mass="9393">MASGLYSGKQEILTKLQGILGHPEICLDRGGLVFKGGLLGGEIRFCGNYSFRGLALAHLVSRGVGSPFTLHKETSGLILWRFWVYP</sequence>